<dbReference type="Proteomes" id="UP001157353">
    <property type="component" value="Unassembled WGS sequence"/>
</dbReference>
<keyword evidence="3" id="KW-1185">Reference proteome</keyword>
<sequence>MSEDKNTNESDVCEACGTIVELGSVIAEDDTVLVLPFEGADQAGVNKLAQKYIDAAKARFETVEVTREEATTAQGFSCNVTLAFECTAEKLIFEMGLSAI</sequence>
<evidence type="ECO:0000313" key="3">
    <source>
        <dbReference type="Proteomes" id="UP001157353"/>
    </source>
</evidence>
<dbReference type="PANTHER" id="PTHR38769">
    <property type="entry name" value="UPF0381 PROTEIN YFCZ-RELATED"/>
    <property type="match status" value="1"/>
</dbReference>
<dbReference type="RefSeq" id="WP_284205251.1">
    <property type="nucleotide sequence ID" value="NZ_BSPQ01000019.1"/>
</dbReference>
<dbReference type="PANTHER" id="PTHR38769:SF1">
    <property type="entry name" value="UPF0381 PROTEIN YFCZ-RELATED"/>
    <property type="match status" value="1"/>
</dbReference>
<comment type="caution">
    <text evidence="2">The sequence shown here is derived from an EMBL/GenBank/DDBJ whole genome shotgun (WGS) entry which is preliminary data.</text>
</comment>
<gene>
    <name evidence="2" type="ORF">GCM10007916_32260</name>
</gene>
<proteinExistence type="inferred from homology"/>
<accession>A0ABQ6E445</accession>
<reference evidence="3" key="1">
    <citation type="journal article" date="2019" name="Int. J. Syst. Evol. Microbiol.">
        <title>The Global Catalogue of Microorganisms (GCM) 10K type strain sequencing project: providing services to taxonomists for standard genome sequencing and annotation.</title>
        <authorList>
            <consortium name="The Broad Institute Genomics Platform"/>
            <consortium name="The Broad Institute Genome Sequencing Center for Infectious Disease"/>
            <person name="Wu L."/>
            <person name="Ma J."/>
        </authorList>
    </citation>
    <scope>NUCLEOTIDE SEQUENCE [LARGE SCALE GENOMIC DNA]</scope>
    <source>
        <strain evidence="3">NBRC 103166</strain>
    </source>
</reference>
<dbReference type="Gene3D" id="3.30.70.860">
    <property type="match status" value="1"/>
</dbReference>
<comment type="similarity">
    <text evidence="1">Belongs to the UPF0381 family.</text>
</comment>
<dbReference type="InterPro" id="IPR035571">
    <property type="entry name" value="UPF0234-like_C"/>
</dbReference>
<organism evidence="2 3">
    <name type="scientific">Psychromonas marina</name>
    <dbReference type="NCBI Taxonomy" id="88364"/>
    <lineage>
        <taxon>Bacteria</taxon>
        <taxon>Pseudomonadati</taxon>
        <taxon>Pseudomonadota</taxon>
        <taxon>Gammaproteobacteria</taxon>
        <taxon>Alteromonadales</taxon>
        <taxon>Psychromonadaceae</taxon>
        <taxon>Psychromonas</taxon>
    </lineage>
</organism>
<dbReference type="InterPro" id="IPR005272">
    <property type="entry name" value="DUF406"/>
</dbReference>
<protein>
    <recommendedName>
        <fullName evidence="4">DUF406 family protein</fullName>
    </recommendedName>
</protein>
<dbReference type="Pfam" id="PF04175">
    <property type="entry name" value="DUF406"/>
    <property type="match status" value="1"/>
</dbReference>
<evidence type="ECO:0000313" key="2">
    <source>
        <dbReference type="EMBL" id="GLS92156.1"/>
    </source>
</evidence>
<dbReference type="EMBL" id="BSPQ01000019">
    <property type="protein sequence ID" value="GLS92156.1"/>
    <property type="molecule type" value="Genomic_DNA"/>
</dbReference>
<evidence type="ECO:0000256" key="1">
    <source>
        <dbReference type="ARBA" id="ARBA00006201"/>
    </source>
</evidence>
<evidence type="ECO:0008006" key="4">
    <source>
        <dbReference type="Google" id="ProtNLM"/>
    </source>
</evidence>
<name>A0ABQ6E445_9GAMM</name>